<dbReference type="AlphaFoldDB" id="A0AAD9YS69"/>
<evidence type="ECO:0000256" key="1">
    <source>
        <dbReference type="SAM" id="MobiDB-lite"/>
    </source>
</evidence>
<reference evidence="2" key="1">
    <citation type="submission" date="2023-02" db="EMBL/GenBank/DDBJ databases">
        <title>Colletotrichum kahawae CIFC_Que2 genome sequencing and assembly.</title>
        <authorList>
            <person name="Baroncelli R."/>
        </authorList>
    </citation>
    <scope>NUCLEOTIDE SEQUENCE</scope>
    <source>
        <strain evidence="2">CIFC_Que2</strain>
    </source>
</reference>
<organism evidence="2 3">
    <name type="scientific">Colletotrichum kahawae</name>
    <name type="common">Coffee berry disease fungus</name>
    <dbReference type="NCBI Taxonomy" id="34407"/>
    <lineage>
        <taxon>Eukaryota</taxon>
        <taxon>Fungi</taxon>
        <taxon>Dikarya</taxon>
        <taxon>Ascomycota</taxon>
        <taxon>Pezizomycotina</taxon>
        <taxon>Sordariomycetes</taxon>
        <taxon>Hypocreomycetidae</taxon>
        <taxon>Glomerellales</taxon>
        <taxon>Glomerellaceae</taxon>
        <taxon>Colletotrichum</taxon>
        <taxon>Colletotrichum gloeosporioides species complex</taxon>
    </lineage>
</organism>
<evidence type="ECO:0000313" key="3">
    <source>
        <dbReference type="Proteomes" id="UP001281614"/>
    </source>
</evidence>
<feature type="region of interest" description="Disordered" evidence="1">
    <location>
        <begin position="32"/>
        <end position="55"/>
    </location>
</feature>
<evidence type="ECO:0000313" key="2">
    <source>
        <dbReference type="EMBL" id="KAK2776188.1"/>
    </source>
</evidence>
<proteinExistence type="predicted"/>
<accession>A0AAD9YS69</accession>
<comment type="caution">
    <text evidence="2">The sequence shown here is derived from an EMBL/GenBank/DDBJ whole genome shotgun (WGS) entry which is preliminary data.</text>
</comment>
<keyword evidence="3" id="KW-1185">Reference proteome</keyword>
<dbReference type="Proteomes" id="UP001281614">
    <property type="component" value="Unassembled WGS sequence"/>
</dbReference>
<dbReference type="EMBL" id="VYYT01000030">
    <property type="protein sequence ID" value="KAK2776188.1"/>
    <property type="molecule type" value="Genomic_DNA"/>
</dbReference>
<name>A0AAD9YS69_COLKA</name>
<sequence length="130" mass="14161">MLYYALLSDASSPIRERQRDADVADSIAECSGNHYPKMHDDIGHNKRPPSNDKGPITAFVSQQHAAKWIHAWGSCNAGDKNPGLMRSTINPRTNPMLVGDADPYPVGDMASDMKMASSNSGLARPTRTHV</sequence>
<protein>
    <submittedName>
        <fullName evidence="2">Uncharacterized protein</fullName>
    </submittedName>
</protein>
<gene>
    <name evidence="2" type="ORF">CKAH01_12552</name>
</gene>